<evidence type="ECO:0000313" key="2">
    <source>
        <dbReference type="Proteomes" id="UP001207742"/>
    </source>
</evidence>
<evidence type="ECO:0000313" key="1">
    <source>
        <dbReference type="EMBL" id="MCW3484543.1"/>
    </source>
</evidence>
<sequence>MKHLQFKPVSRTALKQIKGGGNAAASEACTGSLCRPFGSVCAPGCICAYTFPLSPFGTCRSKAF</sequence>
<evidence type="ECO:0008006" key="3">
    <source>
        <dbReference type="Google" id="ProtNLM"/>
    </source>
</evidence>
<organism evidence="1 2">
    <name type="scientific">Chitinophaga nivalis</name>
    <dbReference type="NCBI Taxonomy" id="2991709"/>
    <lineage>
        <taxon>Bacteria</taxon>
        <taxon>Pseudomonadati</taxon>
        <taxon>Bacteroidota</taxon>
        <taxon>Chitinophagia</taxon>
        <taxon>Chitinophagales</taxon>
        <taxon>Chitinophagaceae</taxon>
        <taxon>Chitinophaga</taxon>
    </lineage>
</organism>
<comment type="caution">
    <text evidence="1">The sequence shown here is derived from an EMBL/GenBank/DDBJ whole genome shotgun (WGS) entry which is preliminary data.</text>
</comment>
<protein>
    <recommendedName>
        <fullName evidence="3">Bacteriocin</fullName>
    </recommendedName>
</protein>
<accession>A0ABT3IKU1</accession>
<proteinExistence type="predicted"/>
<dbReference type="RefSeq" id="WP_264730245.1">
    <property type="nucleotide sequence ID" value="NZ_JAPDNR010000001.1"/>
</dbReference>
<dbReference type="Proteomes" id="UP001207742">
    <property type="component" value="Unassembled WGS sequence"/>
</dbReference>
<gene>
    <name evidence="1" type="ORF">OL497_11600</name>
</gene>
<dbReference type="EMBL" id="JAPDNS010000001">
    <property type="protein sequence ID" value="MCW3484543.1"/>
    <property type="molecule type" value="Genomic_DNA"/>
</dbReference>
<reference evidence="1 2" key="1">
    <citation type="submission" date="2022-10" db="EMBL/GenBank/DDBJ databases">
        <title>Chitinophaga nivalis PC15 sp. nov., isolated from Pyeongchang county, South Korea.</title>
        <authorList>
            <person name="Trinh H.N."/>
        </authorList>
    </citation>
    <scope>NUCLEOTIDE SEQUENCE [LARGE SCALE GENOMIC DNA]</scope>
    <source>
        <strain evidence="1 2">PC14</strain>
    </source>
</reference>
<name>A0ABT3IKU1_9BACT</name>
<keyword evidence="2" id="KW-1185">Reference proteome</keyword>